<dbReference type="SMART" id="SM00406">
    <property type="entry name" value="IGv"/>
    <property type="match status" value="1"/>
</dbReference>
<dbReference type="Gene3D" id="2.60.40.10">
    <property type="entry name" value="Immunoglobulins"/>
    <property type="match status" value="1"/>
</dbReference>
<dbReference type="AlphaFoldDB" id="A0AAV6Z1G7"/>
<dbReference type="GO" id="GO:0002376">
    <property type="term" value="P:immune system process"/>
    <property type="evidence" value="ECO:0007669"/>
    <property type="project" value="UniProtKB-KW"/>
</dbReference>
<name>A0AAV6Z1G7_ENGPU</name>
<dbReference type="InterPro" id="IPR013106">
    <property type="entry name" value="Ig_V-set"/>
</dbReference>
<dbReference type="InterPro" id="IPR007110">
    <property type="entry name" value="Ig-like_dom"/>
</dbReference>
<feature type="domain" description="Ig-like" evidence="3">
    <location>
        <begin position="22"/>
        <end position="102"/>
    </location>
</feature>
<dbReference type="PROSITE" id="PS50835">
    <property type="entry name" value="IG_LIKE"/>
    <property type="match status" value="1"/>
</dbReference>
<dbReference type="PANTHER" id="PTHR23268">
    <property type="entry name" value="T-CELL RECEPTOR BETA CHAIN"/>
    <property type="match status" value="1"/>
</dbReference>
<dbReference type="Proteomes" id="UP000824782">
    <property type="component" value="Unassembled WGS sequence"/>
</dbReference>
<reference evidence="4" key="1">
    <citation type="thesis" date="2020" institute="ProQuest LLC" country="789 East Eisenhower Parkway, Ann Arbor, MI, USA">
        <title>Comparative Genomics and Chromosome Evolution.</title>
        <authorList>
            <person name="Mudd A.B."/>
        </authorList>
    </citation>
    <scope>NUCLEOTIDE SEQUENCE</scope>
    <source>
        <strain evidence="4">237g6f4</strain>
        <tissue evidence="4">Blood</tissue>
    </source>
</reference>
<dbReference type="InterPro" id="IPR050413">
    <property type="entry name" value="TCR_beta_variable"/>
</dbReference>
<dbReference type="InterPro" id="IPR013783">
    <property type="entry name" value="Ig-like_fold"/>
</dbReference>
<protein>
    <recommendedName>
        <fullName evidence="3">Ig-like domain-containing protein</fullName>
    </recommendedName>
</protein>
<dbReference type="EMBL" id="WNYA01003388">
    <property type="protein sequence ID" value="KAG8543447.1"/>
    <property type="molecule type" value="Genomic_DNA"/>
</dbReference>
<gene>
    <name evidence="4" type="ORF">GDO81_024622</name>
</gene>
<dbReference type="GO" id="GO:0005886">
    <property type="term" value="C:plasma membrane"/>
    <property type="evidence" value="ECO:0007669"/>
    <property type="project" value="TreeGrafter"/>
</dbReference>
<dbReference type="GO" id="GO:0007166">
    <property type="term" value="P:cell surface receptor signaling pathway"/>
    <property type="evidence" value="ECO:0007669"/>
    <property type="project" value="TreeGrafter"/>
</dbReference>
<evidence type="ECO:0000256" key="1">
    <source>
        <dbReference type="ARBA" id="ARBA00022729"/>
    </source>
</evidence>
<evidence type="ECO:0000256" key="2">
    <source>
        <dbReference type="ARBA" id="ARBA00022859"/>
    </source>
</evidence>
<organism evidence="4 5">
    <name type="scientific">Engystomops pustulosus</name>
    <name type="common">Tungara frog</name>
    <name type="synonym">Physalaemus pustulosus</name>
    <dbReference type="NCBI Taxonomy" id="76066"/>
    <lineage>
        <taxon>Eukaryota</taxon>
        <taxon>Metazoa</taxon>
        <taxon>Chordata</taxon>
        <taxon>Craniata</taxon>
        <taxon>Vertebrata</taxon>
        <taxon>Euteleostomi</taxon>
        <taxon>Amphibia</taxon>
        <taxon>Batrachia</taxon>
        <taxon>Anura</taxon>
        <taxon>Neobatrachia</taxon>
        <taxon>Hyloidea</taxon>
        <taxon>Leptodactylidae</taxon>
        <taxon>Leiuperinae</taxon>
        <taxon>Engystomops</taxon>
    </lineage>
</organism>
<evidence type="ECO:0000313" key="4">
    <source>
        <dbReference type="EMBL" id="KAG8543447.1"/>
    </source>
</evidence>
<sequence>SSSALSQVLQISQDPKLVIKKKGESVELYCQYGDSSYWAMYWYQQKPQDGLKLMVYSPSEGQGDMEDEFKSWSLSRSKTTEATLTLSQPKESDSAVYFCAAS</sequence>
<comment type="caution">
    <text evidence="4">The sequence shown here is derived from an EMBL/GenBank/DDBJ whole genome shotgun (WGS) entry which is preliminary data.</text>
</comment>
<keyword evidence="2" id="KW-0391">Immunity</keyword>
<evidence type="ECO:0000259" key="3">
    <source>
        <dbReference type="PROSITE" id="PS50835"/>
    </source>
</evidence>
<proteinExistence type="predicted"/>
<keyword evidence="1" id="KW-0732">Signal</keyword>
<keyword evidence="5" id="KW-1185">Reference proteome</keyword>
<dbReference type="Pfam" id="PF07686">
    <property type="entry name" value="V-set"/>
    <property type="match status" value="1"/>
</dbReference>
<feature type="non-terminal residue" evidence="4">
    <location>
        <position position="1"/>
    </location>
</feature>
<dbReference type="PANTHER" id="PTHR23268:SF124">
    <property type="entry name" value="IG-LIKE DOMAIN-CONTAINING PROTEIN"/>
    <property type="match status" value="1"/>
</dbReference>
<dbReference type="SUPFAM" id="SSF48726">
    <property type="entry name" value="Immunoglobulin"/>
    <property type="match status" value="1"/>
</dbReference>
<dbReference type="InterPro" id="IPR036179">
    <property type="entry name" value="Ig-like_dom_sf"/>
</dbReference>
<accession>A0AAV6Z1G7</accession>
<feature type="non-terminal residue" evidence="4">
    <location>
        <position position="102"/>
    </location>
</feature>
<evidence type="ECO:0000313" key="5">
    <source>
        <dbReference type="Proteomes" id="UP000824782"/>
    </source>
</evidence>